<reference evidence="1 2" key="1">
    <citation type="journal article" date="2017" name="Nat. Commun.">
        <title>Genome assembly with in vitro proximity ligation data and whole-genome triplication in lettuce.</title>
        <authorList>
            <person name="Reyes-Chin-Wo S."/>
            <person name="Wang Z."/>
            <person name="Yang X."/>
            <person name="Kozik A."/>
            <person name="Arikit S."/>
            <person name="Song C."/>
            <person name="Xia L."/>
            <person name="Froenicke L."/>
            <person name="Lavelle D.O."/>
            <person name="Truco M.J."/>
            <person name="Xia R."/>
            <person name="Zhu S."/>
            <person name="Xu C."/>
            <person name="Xu H."/>
            <person name="Xu X."/>
            <person name="Cox K."/>
            <person name="Korf I."/>
            <person name="Meyers B.C."/>
            <person name="Michelmore R.W."/>
        </authorList>
    </citation>
    <scope>NUCLEOTIDE SEQUENCE [LARGE SCALE GENOMIC DNA]</scope>
    <source>
        <strain evidence="2">cv. Salinas</strain>
        <tissue evidence="1">Seedlings</tissue>
    </source>
</reference>
<evidence type="ECO:0000313" key="2">
    <source>
        <dbReference type="Proteomes" id="UP000235145"/>
    </source>
</evidence>
<proteinExistence type="predicted"/>
<protein>
    <submittedName>
        <fullName evidence="1">Uncharacterized protein</fullName>
    </submittedName>
</protein>
<comment type="caution">
    <text evidence="1">The sequence shown here is derived from an EMBL/GenBank/DDBJ whole genome shotgun (WGS) entry which is preliminary data.</text>
</comment>
<dbReference type="AlphaFoldDB" id="A0A9R1VLK4"/>
<organism evidence="1 2">
    <name type="scientific">Lactuca sativa</name>
    <name type="common">Garden lettuce</name>
    <dbReference type="NCBI Taxonomy" id="4236"/>
    <lineage>
        <taxon>Eukaryota</taxon>
        <taxon>Viridiplantae</taxon>
        <taxon>Streptophyta</taxon>
        <taxon>Embryophyta</taxon>
        <taxon>Tracheophyta</taxon>
        <taxon>Spermatophyta</taxon>
        <taxon>Magnoliopsida</taxon>
        <taxon>eudicotyledons</taxon>
        <taxon>Gunneridae</taxon>
        <taxon>Pentapetalae</taxon>
        <taxon>asterids</taxon>
        <taxon>campanulids</taxon>
        <taxon>Asterales</taxon>
        <taxon>Asteraceae</taxon>
        <taxon>Cichorioideae</taxon>
        <taxon>Cichorieae</taxon>
        <taxon>Lactucinae</taxon>
        <taxon>Lactuca</taxon>
    </lineage>
</organism>
<sequence length="239" mass="26850">MEWIEEEIVEDGSIDGNMDDDDDDDASKSCDVKKDLHKYPVHDPNKKWDAMVPVLEMPKKIAMDEIEGSLVAHYEKLGSYGLELLRTNPVSTVKLDMDIMLDSTIHFSKMYICLKVVKDGWIEGCKRVIGVDGCFLKGLCRGEIMAVDRYTMCPCYFCNLVLKWKYRGVCSNLGHGQCHGVVEDVGGDLEEEVGGDSEEEVGGDEHMVDLEVDDEQVVNPGNQHVLAPNLKKEKVWSFS</sequence>
<dbReference type="PANTHER" id="PTHR31973">
    <property type="entry name" value="POLYPROTEIN, PUTATIVE-RELATED"/>
    <property type="match status" value="1"/>
</dbReference>
<name>A0A9R1VLK4_LACSA</name>
<gene>
    <name evidence="1" type="ORF">LSAT_V11C500297880</name>
</gene>
<dbReference type="Proteomes" id="UP000235145">
    <property type="component" value="Unassembled WGS sequence"/>
</dbReference>
<accession>A0A9R1VLK4</accession>
<dbReference type="PANTHER" id="PTHR31973:SF189">
    <property type="entry name" value="TRANSPOSASE, MUDR, PLANT, MULE TRANSPOSASE DOMAIN PROTEIN-RELATED"/>
    <property type="match status" value="1"/>
</dbReference>
<dbReference type="EMBL" id="NBSK02000005">
    <property type="protein sequence ID" value="KAJ0207539.1"/>
    <property type="molecule type" value="Genomic_DNA"/>
</dbReference>
<keyword evidence="2" id="KW-1185">Reference proteome</keyword>
<evidence type="ECO:0000313" key="1">
    <source>
        <dbReference type="EMBL" id="KAJ0207539.1"/>
    </source>
</evidence>